<organism evidence="2 3">
    <name type="scientific">Streptomyces chengmaiensis</name>
    <dbReference type="NCBI Taxonomy" id="3040919"/>
    <lineage>
        <taxon>Bacteria</taxon>
        <taxon>Bacillati</taxon>
        <taxon>Actinomycetota</taxon>
        <taxon>Actinomycetes</taxon>
        <taxon>Kitasatosporales</taxon>
        <taxon>Streptomycetaceae</taxon>
        <taxon>Streptomyces</taxon>
    </lineage>
</organism>
<comment type="caution">
    <text evidence="2">The sequence shown here is derived from an EMBL/GenBank/DDBJ whole genome shotgun (WGS) entry which is preliminary data.</text>
</comment>
<feature type="transmembrane region" description="Helical" evidence="1">
    <location>
        <begin position="41"/>
        <end position="59"/>
    </location>
</feature>
<reference evidence="2 3" key="1">
    <citation type="submission" date="2023-04" db="EMBL/GenBank/DDBJ databases">
        <title>Streptomyces chengmaiensis sp. nov. isolated from the stem of mangrove plant in Hainan.</title>
        <authorList>
            <person name="Huang X."/>
            <person name="Zhou S."/>
            <person name="Chu X."/>
            <person name="Xie Y."/>
            <person name="Lin Y."/>
        </authorList>
    </citation>
    <scope>NUCLEOTIDE SEQUENCE [LARGE SCALE GENOMIC DNA]</scope>
    <source>
        <strain evidence="2 3">HNM0663</strain>
    </source>
</reference>
<keyword evidence="1" id="KW-1133">Transmembrane helix</keyword>
<dbReference type="Proteomes" id="UP001223144">
    <property type="component" value="Unassembled WGS sequence"/>
</dbReference>
<evidence type="ECO:0000256" key="1">
    <source>
        <dbReference type="SAM" id="Phobius"/>
    </source>
</evidence>
<proteinExistence type="predicted"/>
<accession>A0ABT6HXV9</accession>
<evidence type="ECO:0008006" key="4">
    <source>
        <dbReference type="Google" id="ProtNLM"/>
    </source>
</evidence>
<protein>
    <recommendedName>
        <fullName evidence="4">Flp family type IVb pilin</fullName>
    </recommendedName>
</protein>
<sequence>MTDTGTDTGLRAVTAAKVHLSNWRDAVLEGLGRRREAGQGAIEYVGITILVVAIVILLLNTNIGSEIANTFTAKIRSVLNSGGGGG</sequence>
<gene>
    <name evidence="2" type="ORF">QCN29_33240</name>
</gene>
<evidence type="ECO:0000313" key="2">
    <source>
        <dbReference type="EMBL" id="MDH2393547.1"/>
    </source>
</evidence>
<keyword evidence="3" id="KW-1185">Reference proteome</keyword>
<dbReference type="EMBL" id="JARWBG010000071">
    <property type="protein sequence ID" value="MDH2393547.1"/>
    <property type="molecule type" value="Genomic_DNA"/>
</dbReference>
<name>A0ABT6HXV9_9ACTN</name>
<keyword evidence="1" id="KW-0472">Membrane</keyword>
<evidence type="ECO:0000313" key="3">
    <source>
        <dbReference type="Proteomes" id="UP001223144"/>
    </source>
</evidence>
<dbReference type="RefSeq" id="WP_279932829.1">
    <property type="nucleotide sequence ID" value="NZ_JARWBG010000071.1"/>
</dbReference>
<keyword evidence="1" id="KW-0812">Transmembrane</keyword>